<keyword evidence="5 9" id="KW-0665">Pyrimidine biosynthesis</keyword>
<feature type="domain" description="Orotidine 5'-phosphate decarboxylase" evidence="12">
    <location>
        <begin position="6"/>
        <end position="228"/>
    </location>
</feature>
<dbReference type="SMART" id="SM00934">
    <property type="entry name" value="OMPdecase"/>
    <property type="match status" value="1"/>
</dbReference>
<dbReference type="NCBIfam" id="TIGR01740">
    <property type="entry name" value="pyrF"/>
    <property type="match status" value="1"/>
</dbReference>
<accession>A0A7C4YF84</accession>
<feature type="binding site" evidence="9 11">
    <location>
        <position position="183"/>
    </location>
    <ligand>
        <name>substrate</name>
    </ligand>
</feature>
<feature type="active site" description="For OMPdecase activity" evidence="10">
    <location>
        <position position="63"/>
    </location>
</feature>
<evidence type="ECO:0000256" key="9">
    <source>
        <dbReference type="HAMAP-Rule" id="MF_01200"/>
    </source>
</evidence>
<comment type="subunit">
    <text evidence="3 9">Homodimer.</text>
</comment>
<feature type="binding site" evidence="9">
    <location>
        <begin position="61"/>
        <end position="70"/>
    </location>
    <ligand>
        <name>substrate</name>
    </ligand>
</feature>
<dbReference type="HAMAP" id="MF_01200_B">
    <property type="entry name" value="OMPdecase_type1_B"/>
    <property type="match status" value="1"/>
</dbReference>
<feature type="binding site" evidence="9 11">
    <location>
        <position position="34"/>
    </location>
    <ligand>
        <name>substrate</name>
    </ligand>
</feature>
<dbReference type="PANTHER" id="PTHR32119:SF2">
    <property type="entry name" value="OROTIDINE 5'-PHOSPHATE DECARBOXYLASE"/>
    <property type="match status" value="1"/>
</dbReference>
<dbReference type="NCBIfam" id="NF001273">
    <property type="entry name" value="PRK00230.1"/>
    <property type="match status" value="1"/>
</dbReference>
<dbReference type="EC" id="4.1.1.23" evidence="9"/>
<feature type="active site" description="Proton donor" evidence="9">
    <location>
        <position position="63"/>
    </location>
</feature>
<evidence type="ECO:0000256" key="4">
    <source>
        <dbReference type="ARBA" id="ARBA00022793"/>
    </source>
</evidence>
<organism evidence="13">
    <name type="scientific">candidate division WOR-3 bacterium</name>
    <dbReference type="NCBI Taxonomy" id="2052148"/>
    <lineage>
        <taxon>Bacteria</taxon>
        <taxon>Bacteria division WOR-3</taxon>
    </lineage>
</organism>
<feature type="binding site" evidence="9 11">
    <location>
        <position position="12"/>
    </location>
    <ligand>
        <name>substrate</name>
    </ligand>
</feature>
<comment type="similarity">
    <text evidence="8 9">Belongs to the OMP decarboxylase family. Type 1 subfamily.</text>
</comment>
<evidence type="ECO:0000256" key="10">
    <source>
        <dbReference type="PIRSR" id="PIRSR614732-1"/>
    </source>
</evidence>
<dbReference type="CDD" id="cd04725">
    <property type="entry name" value="OMP_decarboxylase_like"/>
    <property type="match status" value="1"/>
</dbReference>
<dbReference type="PANTHER" id="PTHR32119">
    <property type="entry name" value="OROTIDINE 5'-PHOSPHATE DECARBOXYLASE"/>
    <property type="match status" value="1"/>
</dbReference>
<evidence type="ECO:0000313" key="13">
    <source>
        <dbReference type="EMBL" id="HGW91266.1"/>
    </source>
</evidence>
<evidence type="ECO:0000256" key="5">
    <source>
        <dbReference type="ARBA" id="ARBA00022975"/>
    </source>
</evidence>
<dbReference type="InterPro" id="IPR013785">
    <property type="entry name" value="Aldolase_TIM"/>
</dbReference>
<comment type="caution">
    <text evidence="13">The sequence shown here is derived from an EMBL/GenBank/DDBJ whole genome shotgun (WGS) entry which is preliminary data.</text>
</comment>
<dbReference type="FunFam" id="3.20.20.70:FF:000015">
    <property type="entry name" value="Orotidine 5'-phosphate decarboxylase"/>
    <property type="match status" value="1"/>
</dbReference>
<evidence type="ECO:0000256" key="6">
    <source>
        <dbReference type="ARBA" id="ARBA00023239"/>
    </source>
</evidence>
<feature type="binding site" evidence="9 11">
    <location>
        <position position="212"/>
    </location>
    <ligand>
        <name>substrate</name>
    </ligand>
</feature>
<proteinExistence type="inferred from homology"/>
<dbReference type="GO" id="GO:0005829">
    <property type="term" value="C:cytosol"/>
    <property type="evidence" value="ECO:0007669"/>
    <property type="project" value="TreeGrafter"/>
</dbReference>
<evidence type="ECO:0000256" key="11">
    <source>
        <dbReference type="PIRSR" id="PIRSR614732-2"/>
    </source>
</evidence>
<comment type="function">
    <text evidence="1 9">Catalyzes the decarboxylation of orotidine 5'-monophosphate (OMP) to uridine 5'-monophosphate (UMP).</text>
</comment>
<evidence type="ECO:0000256" key="2">
    <source>
        <dbReference type="ARBA" id="ARBA00004861"/>
    </source>
</evidence>
<dbReference type="InterPro" id="IPR001754">
    <property type="entry name" value="OMPdeCOase_dom"/>
</dbReference>
<name>A0A7C4YF84_UNCW3</name>
<keyword evidence="6 9" id="KW-0456">Lyase</keyword>
<dbReference type="Gene3D" id="3.20.20.70">
    <property type="entry name" value="Aldolase class I"/>
    <property type="match status" value="1"/>
</dbReference>
<comment type="catalytic activity">
    <reaction evidence="7 9">
        <text>orotidine 5'-phosphate + H(+) = UMP + CO2</text>
        <dbReference type="Rhea" id="RHEA:11596"/>
        <dbReference type="ChEBI" id="CHEBI:15378"/>
        <dbReference type="ChEBI" id="CHEBI:16526"/>
        <dbReference type="ChEBI" id="CHEBI:57538"/>
        <dbReference type="ChEBI" id="CHEBI:57865"/>
        <dbReference type="EC" id="4.1.1.23"/>
    </reaction>
</comment>
<dbReference type="InterPro" id="IPR014732">
    <property type="entry name" value="OMPdecase"/>
</dbReference>
<reference evidence="13" key="1">
    <citation type="journal article" date="2020" name="mSystems">
        <title>Genome- and Community-Level Interaction Insights into Carbon Utilization and Element Cycling Functions of Hydrothermarchaeota in Hydrothermal Sediment.</title>
        <authorList>
            <person name="Zhou Z."/>
            <person name="Liu Y."/>
            <person name="Xu W."/>
            <person name="Pan J."/>
            <person name="Luo Z.H."/>
            <person name="Li M."/>
        </authorList>
    </citation>
    <scope>NUCLEOTIDE SEQUENCE [LARGE SCALE GENOMIC DNA]</scope>
    <source>
        <strain evidence="13">SpSt-780</strain>
    </source>
</reference>
<dbReference type="InterPro" id="IPR011060">
    <property type="entry name" value="RibuloseP-bd_barrel"/>
</dbReference>
<comment type="caution">
    <text evidence="9">Lacks conserved residue(s) required for the propagation of feature annotation.</text>
</comment>
<dbReference type="InterPro" id="IPR047596">
    <property type="entry name" value="OMPdecase_bac"/>
</dbReference>
<dbReference type="SUPFAM" id="SSF51366">
    <property type="entry name" value="Ribulose-phoshate binding barrel"/>
    <property type="match status" value="1"/>
</dbReference>
<gene>
    <name evidence="9" type="primary">pyrF</name>
    <name evidence="13" type="ORF">ENV67_01830</name>
</gene>
<feature type="active site" description="For OMPdecase activity" evidence="10">
    <location>
        <position position="66"/>
    </location>
</feature>
<sequence length="237" mass="25742">MDMKERLIVALDVSDFKTAKEKVETLGDVVKFYKVGVQLFTSVGPDIVKYLKDKDKKVFLDLKLHDIPNVVSKTVGIAAMMGVNMITLHTLGGFELMESSQKMSWAPNGEQVIILGVTILTSLDQAFLNDFLGVNKSIDDEIIQLAMLAKSAGIAGVISSPLEISKIKSACGGDFLVVTPGIRPKGFDTMDHTRTATPEEAIRWGADYIVVGRPIISSDDPRGAAIKIIEEMENGLS</sequence>
<feature type="binding site" evidence="9 11">
    <location>
        <position position="213"/>
    </location>
    <ligand>
        <name>substrate</name>
    </ligand>
</feature>
<evidence type="ECO:0000256" key="3">
    <source>
        <dbReference type="ARBA" id="ARBA00011738"/>
    </source>
</evidence>
<keyword evidence="4 9" id="KW-0210">Decarboxylase</keyword>
<comment type="pathway">
    <text evidence="2 9">Pyrimidine metabolism; UMP biosynthesis via de novo pathway; UMP from orotate: step 2/2.</text>
</comment>
<evidence type="ECO:0000256" key="7">
    <source>
        <dbReference type="ARBA" id="ARBA00049157"/>
    </source>
</evidence>
<dbReference type="EMBL" id="DTHG01000022">
    <property type="protein sequence ID" value="HGW91266.1"/>
    <property type="molecule type" value="Genomic_DNA"/>
</dbReference>
<dbReference type="Pfam" id="PF00215">
    <property type="entry name" value="OMPdecase"/>
    <property type="match status" value="1"/>
</dbReference>
<dbReference type="AlphaFoldDB" id="A0A7C4YF84"/>
<evidence type="ECO:0000256" key="1">
    <source>
        <dbReference type="ARBA" id="ARBA00002356"/>
    </source>
</evidence>
<feature type="binding site" evidence="9 11">
    <location>
        <position position="121"/>
    </location>
    <ligand>
        <name>substrate</name>
    </ligand>
</feature>
<protein>
    <recommendedName>
        <fullName evidence="9">Orotidine 5'-phosphate decarboxylase</fullName>
        <ecNumber evidence="9">4.1.1.23</ecNumber>
    </recommendedName>
    <alternativeName>
        <fullName evidence="9">OMP decarboxylase</fullName>
        <shortName evidence="9">OMPDCase</shortName>
        <shortName evidence="9">OMPdecase</shortName>
    </alternativeName>
</protein>
<evidence type="ECO:0000259" key="12">
    <source>
        <dbReference type="SMART" id="SM00934"/>
    </source>
</evidence>
<dbReference type="GO" id="GO:0006207">
    <property type="term" value="P:'de novo' pyrimidine nucleobase biosynthetic process"/>
    <property type="evidence" value="ECO:0007669"/>
    <property type="project" value="InterPro"/>
</dbReference>
<dbReference type="GO" id="GO:0044205">
    <property type="term" value="P:'de novo' UMP biosynthetic process"/>
    <property type="evidence" value="ECO:0007669"/>
    <property type="project" value="UniProtKB-UniRule"/>
</dbReference>
<dbReference type="UniPathway" id="UPA00070">
    <property type="reaction ID" value="UER00120"/>
</dbReference>
<dbReference type="GO" id="GO:0004590">
    <property type="term" value="F:orotidine-5'-phosphate decarboxylase activity"/>
    <property type="evidence" value="ECO:0007669"/>
    <property type="project" value="UniProtKB-UniRule"/>
</dbReference>
<evidence type="ECO:0000256" key="8">
    <source>
        <dbReference type="ARBA" id="ARBA00061012"/>
    </source>
</evidence>
<feature type="active site" description="For OMPdecase activity" evidence="10">
    <location>
        <position position="61"/>
    </location>
</feature>